<dbReference type="EMBL" id="CP020331">
    <property type="protein sequence ID" value="AQZ53833.1"/>
    <property type="molecule type" value="Genomic_DNA"/>
</dbReference>
<evidence type="ECO:0000259" key="6">
    <source>
        <dbReference type="Pfam" id="PF25944"/>
    </source>
</evidence>
<feature type="domain" description="Multidrug resistance protein MdtA-like alpha-helical hairpin" evidence="4">
    <location>
        <begin position="109"/>
        <end position="177"/>
    </location>
</feature>
<dbReference type="Pfam" id="PF25989">
    <property type="entry name" value="YknX_C"/>
    <property type="match status" value="1"/>
</dbReference>
<dbReference type="RefSeq" id="WP_018067288.1">
    <property type="nucleotide sequence ID" value="NZ_AQWH01000037.1"/>
</dbReference>
<reference evidence="8 9" key="1">
    <citation type="submission" date="2017-03" db="EMBL/GenBank/DDBJ databases">
        <title>Foreign affairs: Plasmid Transfer between Roseobacters and Rhizobia.</title>
        <authorList>
            <person name="Bartling P."/>
            <person name="Bunk B."/>
            <person name="Overmann J."/>
            <person name="Brinkmann H."/>
            <person name="Petersen J."/>
        </authorList>
    </citation>
    <scope>NUCLEOTIDE SEQUENCE [LARGE SCALE GENOMIC DNA]</scope>
    <source>
        <strain evidence="8 9">MACL11</strain>
        <plasmid evidence="9">Plasmid pmm593</plasmid>
    </source>
</reference>
<name>A0A1U9Z7Y6_9HYPH</name>
<dbReference type="GO" id="GO:0022857">
    <property type="term" value="F:transmembrane transporter activity"/>
    <property type="evidence" value="ECO:0007669"/>
    <property type="project" value="InterPro"/>
</dbReference>
<feature type="domain" description="YknX-like C-terminal permuted SH3-like" evidence="7">
    <location>
        <begin position="301"/>
        <end position="369"/>
    </location>
</feature>
<evidence type="ECO:0000313" key="9">
    <source>
        <dbReference type="Proteomes" id="UP000191135"/>
    </source>
</evidence>
<dbReference type="Pfam" id="PF25917">
    <property type="entry name" value="BSH_RND"/>
    <property type="match status" value="1"/>
</dbReference>
<dbReference type="AlphaFoldDB" id="A0A1U9Z7Y6"/>
<dbReference type="GO" id="GO:0030313">
    <property type="term" value="C:cell envelope"/>
    <property type="evidence" value="ECO:0007669"/>
    <property type="project" value="UniProtKB-SubCell"/>
</dbReference>
<evidence type="ECO:0000256" key="1">
    <source>
        <dbReference type="ARBA" id="ARBA00004196"/>
    </source>
</evidence>
<protein>
    <submittedName>
        <fullName evidence="8">Multidrug resistance protein MdtE</fullName>
    </submittedName>
</protein>
<keyword evidence="8" id="KW-0614">Plasmid</keyword>
<dbReference type="PANTHER" id="PTHR30158:SF3">
    <property type="entry name" value="MULTIDRUG EFFLUX PUMP SUBUNIT ACRA-RELATED"/>
    <property type="match status" value="1"/>
</dbReference>
<gene>
    <name evidence="8" type="primary">mdtE</name>
    <name evidence="8" type="ORF">Mame_04541</name>
</gene>
<evidence type="ECO:0000256" key="2">
    <source>
        <dbReference type="ARBA" id="ARBA00009477"/>
    </source>
</evidence>
<dbReference type="PANTHER" id="PTHR30158">
    <property type="entry name" value="ACRA/E-RELATED COMPONENT OF DRUG EFFLUX TRANSPORTER"/>
    <property type="match status" value="1"/>
</dbReference>
<dbReference type="InterPro" id="IPR058624">
    <property type="entry name" value="MdtA-like_HH"/>
</dbReference>
<proteinExistence type="inferred from homology"/>
<organism evidence="8 9">
    <name type="scientific">Martelella mediterranea DSM 17316</name>
    <dbReference type="NCBI Taxonomy" id="1122214"/>
    <lineage>
        <taxon>Bacteria</taxon>
        <taxon>Pseudomonadati</taxon>
        <taxon>Pseudomonadota</taxon>
        <taxon>Alphaproteobacteria</taxon>
        <taxon>Hyphomicrobiales</taxon>
        <taxon>Aurantimonadaceae</taxon>
        <taxon>Martelella</taxon>
    </lineage>
</organism>
<feature type="domain" description="Multidrug resistance protein MdtA-like barrel-sandwich hybrid" evidence="5">
    <location>
        <begin position="68"/>
        <end position="207"/>
    </location>
</feature>
<dbReference type="NCBIfam" id="TIGR01730">
    <property type="entry name" value="RND_mfp"/>
    <property type="match status" value="1"/>
</dbReference>
<dbReference type="Pfam" id="PF25944">
    <property type="entry name" value="Beta-barrel_RND"/>
    <property type="match status" value="1"/>
</dbReference>
<feature type="coiled-coil region" evidence="3">
    <location>
        <begin position="133"/>
        <end position="167"/>
    </location>
</feature>
<dbReference type="OrthoDB" id="9800613at2"/>
<comment type="subcellular location">
    <subcellularLocation>
        <location evidence="1">Cell envelope</location>
    </subcellularLocation>
</comment>
<feature type="domain" description="Multidrug resistance protein MdtA-like beta-barrel" evidence="6">
    <location>
        <begin position="214"/>
        <end position="293"/>
    </location>
</feature>
<dbReference type="InterPro" id="IPR058625">
    <property type="entry name" value="MdtA-like_BSH"/>
</dbReference>
<dbReference type="eggNOG" id="COG0845">
    <property type="taxonomic scope" value="Bacteria"/>
</dbReference>
<dbReference type="InterPro" id="IPR006143">
    <property type="entry name" value="RND_pump_MFP"/>
</dbReference>
<evidence type="ECO:0000259" key="4">
    <source>
        <dbReference type="Pfam" id="PF25876"/>
    </source>
</evidence>
<dbReference type="InterPro" id="IPR058626">
    <property type="entry name" value="MdtA-like_b-barrel"/>
</dbReference>
<geneLocation type="plasmid" evidence="9">
    <name>pmm593</name>
</geneLocation>
<dbReference type="SUPFAM" id="SSF111369">
    <property type="entry name" value="HlyD-like secretion proteins"/>
    <property type="match status" value="1"/>
</dbReference>
<evidence type="ECO:0000259" key="5">
    <source>
        <dbReference type="Pfam" id="PF25917"/>
    </source>
</evidence>
<sequence>MSHRRSFIAAIVGVAALALFLVCRHEAVSQRQEPSADAGGAAQVTTLTLKPERVVLIDAFPGRVAAYRRVEIRPQVTGIIKKRLVEGGTEVEAGEILFEIDSALLEADLETAQAGVMRAEGALAHARQGLARAKALMAENVTSRKNYEQVQNELTTAEANLAEARAVARRRKLDLDFATIRSPIKGYVGRTVADEGALASSQTELAVVQELDRVYVDLRLPATKLDGVQSAAEAGLGPAEILDADGKPHPRLGRLALSDVTVDPGTGDAAVRVEVENPGLSLLPGMYVRVRLPRGVLPDALLVPEEAVVRNGAGEAQLVVVTADGRAERRNVDLGEAIGGRLVVTAGLKAGEMIVIRGQDRVQDGMRVRPASVPQDTATAADTL</sequence>
<dbReference type="Gene3D" id="2.40.420.20">
    <property type="match status" value="1"/>
</dbReference>
<dbReference type="GO" id="GO:0005886">
    <property type="term" value="C:plasma membrane"/>
    <property type="evidence" value="ECO:0007669"/>
    <property type="project" value="TreeGrafter"/>
</dbReference>
<dbReference type="InterPro" id="IPR058637">
    <property type="entry name" value="YknX-like_C"/>
</dbReference>
<dbReference type="Gene3D" id="2.40.50.100">
    <property type="match status" value="1"/>
</dbReference>
<evidence type="ECO:0000259" key="7">
    <source>
        <dbReference type="Pfam" id="PF25989"/>
    </source>
</evidence>
<dbReference type="Pfam" id="PF25876">
    <property type="entry name" value="HH_MFP_RND"/>
    <property type="match status" value="1"/>
</dbReference>
<dbReference type="GO" id="GO:0046677">
    <property type="term" value="P:response to antibiotic"/>
    <property type="evidence" value="ECO:0007669"/>
    <property type="project" value="TreeGrafter"/>
</dbReference>
<keyword evidence="3" id="KW-0175">Coiled coil</keyword>
<dbReference type="KEGG" id="mmed:Mame_04541"/>
<keyword evidence="9" id="KW-1185">Reference proteome</keyword>
<dbReference type="Proteomes" id="UP000191135">
    <property type="component" value="Plasmid pMM593"/>
</dbReference>
<comment type="similarity">
    <text evidence="2">Belongs to the membrane fusion protein (MFP) (TC 8.A.1) family.</text>
</comment>
<accession>A0A1U9Z7Y6</accession>
<dbReference type="Gene3D" id="2.40.30.170">
    <property type="match status" value="1"/>
</dbReference>
<evidence type="ECO:0000256" key="3">
    <source>
        <dbReference type="SAM" id="Coils"/>
    </source>
</evidence>
<evidence type="ECO:0000313" key="8">
    <source>
        <dbReference type="EMBL" id="AQZ53833.1"/>
    </source>
</evidence>
<dbReference type="FunFam" id="2.40.420.20:FF:000001">
    <property type="entry name" value="Efflux RND transporter periplasmic adaptor subunit"/>
    <property type="match status" value="1"/>
</dbReference>
<dbReference type="Gene3D" id="1.10.287.470">
    <property type="entry name" value="Helix hairpin bin"/>
    <property type="match status" value="1"/>
</dbReference>